<dbReference type="Gene3D" id="1.10.555.10">
    <property type="entry name" value="Rho GTPase activation protein"/>
    <property type="match status" value="1"/>
</dbReference>
<accession>A0A2G8JW13</accession>
<proteinExistence type="predicted"/>
<feature type="domain" description="Rho-GAP" evidence="3">
    <location>
        <begin position="1"/>
        <end position="135"/>
    </location>
</feature>
<dbReference type="PROSITE" id="PS50848">
    <property type="entry name" value="START"/>
    <property type="match status" value="1"/>
</dbReference>
<dbReference type="Proteomes" id="UP000230750">
    <property type="component" value="Unassembled WGS sequence"/>
</dbReference>
<dbReference type="Gene3D" id="3.30.530.20">
    <property type="match status" value="1"/>
</dbReference>
<gene>
    <name evidence="5" type="ORF">BSL78_23197</name>
</gene>
<dbReference type="InterPro" id="IPR008936">
    <property type="entry name" value="Rho_GTPase_activation_prot"/>
</dbReference>
<keyword evidence="6" id="KW-1185">Reference proteome</keyword>
<dbReference type="GO" id="GO:0005096">
    <property type="term" value="F:GTPase activator activity"/>
    <property type="evidence" value="ECO:0007669"/>
    <property type="project" value="UniProtKB-KW"/>
</dbReference>
<reference evidence="5 6" key="1">
    <citation type="journal article" date="2017" name="PLoS Biol.">
        <title>The sea cucumber genome provides insights into morphological evolution and visceral regeneration.</title>
        <authorList>
            <person name="Zhang X."/>
            <person name="Sun L."/>
            <person name="Yuan J."/>
            <person name="Sun Y."/>
            <person name="Gao Y."/>
            <person name="Zhang L."/>
            <person name="Li S."/>
            <person name="Dai H."/>
            <person name="Hamel J.F."/>
            <person name="Liu C."/>
            <person name="Yu Y."/>
            <person name="Liu S."/>
            <person name="Lin W."/>
            <person name="Guo K."/>
            <person name="Jin S."/>
            <person name="Xu P."/>
            <person name="Storey K.B."/>
            <person name="Huan P."/>
            <person name="Zhang T."/>
            <person name="Zhou Y."/>
            <person name="Zhang J."/>
            <person name="Lin C."/>
            <person name="Li X."/>
            <person name="Xing L."/>
            <person name="Huo D."/>
            <person name="Sun M."/>
            <person name="Wang L."/>
            <person name="Mercier A."/>
            <person name="Li F."/>
            <person name="Yang H."/>
            <person name="Xiang J."/>
        </authorList>
    </citation>
    <scope>NUCLEOTIDE SEQUENCE [LARGE SCALE GENOMIC DNA]</scope>
    <source>
        <strain evidence="5">Shaxun</strain>
        <tissue evidence="5">Muscle</tissue>
    </source>
</reference>
<feature type="domain" description="START" evidence="4">
    <location>
        <begin position="220"/>
        <end position="292"/>
    </location>
</feature>
<dbReference type="InterPro" id="IPR000198">
    <property type="entry name" value="RhoGAP_dom"/>
</dbReference>
<evidence type="ECO:0000259" key="3">
    <source>
        <dbReference type="PROSITE" id="PS50238"/>
    </source>
</evidence>
<evidence type="ECO:0000256" key="2">
    <source>
        <dbReference type="ARBA" id="ARBA00022553"/>
    </source>
</evidence>
<dbReference type="PANTHER" id="PTHR12659">
    <property type="entry name" value="RHO-TYPE GTPASE ACTIVATING PROTEIN"/>
    <property type="match status" value="1"/>
</dbReference>
<evidence type="ECO:0000313" key="5">
    <source>
        <dbReference type="EMBL" id="PIK39957.1"/>
    </source>
</evidence>
<dbReference type="GO" id="GO:0030036">
    <property type="term" value="P:actin cytoskeleton organization"/>
    <property type="evidence" value="ECO:0007669"/>
    <property type="project" value="TreeGrafter"/>
</dbReference>
<keyword evidence="1" id="KW-0343">GTPase activation</keyword>
<dbReference type="AlphaFoldDB" id="A0A2G8JW13"/>
<name>A0A2G8JW13_STIJA</name>
<dbReference type="GO" id="GO:0008289">
    <property type="term" value="F:lipid binding"/>
    <property type="evidence" value="ECO:0007669"/>
    <property type="project" value="InterPro"/>
</dbReference>
<sequence>MIVRDWISVCFYDILRLSHFTAQMPKELRIPCIQAAIMLMPDENREVLQSLLLFLTDIAANSQENQMTAYNLAVCFAPSLFQLNVSGVATAGRSPQTPDDGGKMSPGKPDQKELLANVAANECMALMIREVKKLFMVPEELLAKYNFSYMDRGDAVPLEELGRKRGSNSGDYHSYLETCIQGLLKESREKFKGWVACTPLDDIEVSYKKVGDGHPLRHLWDEDLLKWRVVETLENNSEVFQYVVNSMAPHPSRDYCVVRSWRTNLPKGACVLVSTSVEHDDAPLIGGSGGQF</sequence>
<dbReference type="Pfam" id="PF00620">
    <property type="entry name" value="RhoGAP"/>
    <property type="match status" value="1"/>
</dbReference>
<dbReference type="SMART" id="SM00324">
    <property type="entry name" value="RhoGAP"/>
    <property type="match status" value="1"/>
</dbReference>
<dbReference type="InterPro" id="IPR002913">
    <property type="entry name" value="START_lipid-bd_dom"/>
</dbReference>
<protein>
    <submittedName>
        <fullName evidence="5">Putative rho GTPase-activating protein 7</fullName>
    </submittedName>
</protein>
<dbReference type="Pfam" id="PF01852">
    <property type="entry name" value="START"/>
    <property type="match status" value="1"/>
</dbReference>
<dbReference type="EMBL" id="MRZV01001181">
    <property type="protein sequence ID" value="PIK39957.1"/>
    <property type="molecule type" value="Genomic_DNA"/>
</dbReference>
<evidence type="ECO:0000256" key="1">
    <source>
        <dbReference type="ARBA" id="ARBA00022468"/>
    </source>
</evidence>
<dbReference type="SUPFAM" id="SSF55961">
    <property type="entry name" value="Bet v1-like"/>
    <property type="match status" value="1"/>
</dbReference>
<dbReference type="PANTHER" id="PTHR12659:SF7">
    <property type="entry name" value="CROSSVEINLESS C, ISOFORM C"/>
    <property type="match status" value="1"/>
</dbReference>
<dbReference type="SUPFAM" id="SSF48350">
    <property type="entry name" value="GTPase activation domain, GAP"/>
    <property type="match status" value="1"/>
</dbReference>
<evidence type="ECO:0000259" key="4">
    <source>
        <dbReference type="PROSITE" id="PS50848"/>
    </source>
</evidence>
<evidence type="ECO:0000313" key="6">
    <source>
        <dbReference type="Proteomes" id="UP000230750"/>
    </source>
</evidence>
<dbReference type="GO" id="GO:0035023">
    <property type="term" value="P:regulation of Rho protein signal transduction"/>
    <property type="evidence" value="ECO:0007669"/>
    <property type="project" value="TreeGrafter"/>
</dbReference>
<keyword evidence="2" id="KW-0597">Phosphoprotein</keyword>
<dbReference type="PROSITE" id="PS50238">
    <property type="entry name" value="RHOGAP"/>
    <property type="match status" value="1"/>
</dbReference>
<dbReference type="InterPro" id="IPR023393">
    <property type="entry name" value="START-like_dom_sf"/>
</dbReference>
<dbReference type="GO" id="GO:0007165">
    <property type="term" value="P:signal transduction"/>
    <property type="evidence" value="ECO:0007669"/>
    <property type="project" value="InterPro"/>
</dbReference>
<dbReference type="STRING" id="307972.A0A2G8JW13"/>
<comment type="caution">
    <text evidence="5">The sequence shown here is derived from an EMBL/GenBank/DDBJ whole genome shotgun (WGS) entry which is preliminary data.</text>
</comment>
<organism evidence="5 6">
    <name type="scientific">Stichopus japonicus</name>
    <name type="common">Sea cucumber</name>
    <dbReference type="NCBI Taxonomy" id="307972"/>
    <lineage>
        <taxon>Eukaryota</taxon>
        <taxon>Metazoa</taxon>
        <taxon>Echinodermata</taxon>
        <taxon>Eleutherozoa</taxon>
        <taxon>Echinozoa</taxon>
        <taxon>Holothuroidea</taxon>
        <taxon>Aspidochirotacea</taxon>
        <taxon>Aspidochirotida</taxon>
        <taxon>Stichopodidae</taxon>
        <taxon>Apostichopus</taxon>
    </lineage>
</organism>
<dbReference type="OrthoDB" id="10003330at2759"/>